<evidence type="ECO:0000313" key="11">
    <source>
        <dbReference type="Proteomes" id="UP001213907"/>
    </source>
</evidence>
<dbReference type="EMBL" id="CP113162">
    <property type="protein sequence ID" value="WEF51639.1"/>
    <property type="molecule type" value="Genomic_DNA"/>
</dbReference>
<dbReference type="RefSeq" id="WP_275247233.1">
    <property type="nucleotide sequence ID" value="NZ_BAABDX010000001.1"/>
</dbReference>
<dbReference type="PROSITE" id="PS50111">
    <property type="entry name" value="CHEMOTAXIS_TRANSDUC_2"/>
    <property type="match status" value="1"/>
</dbReference>
<dbReference type="PANTHER" id="PTHR32089">
    <property type="entry name" value="METHYL-ACCEPTING CHEMOTAXIS PROTEIN MCPB"/>
    <property type="match status" value="1"/>
</dbReference>
<dbReference type="Pfam" id="PF00015">
    <property type="entry name" value="MCPsignal"/>
    <property type="match status" value="1"/>
</dbReference>
<keyword evidence="6" id="KW-0472">Membrane</keyword>
<dbReference type="InterPro" id="IPR003660">
    <property type="entry name" value="HAMP_dom"/>
</dbReference>
<proteinExistence type="inferred from homology"/>
<dbReference type="InterPro" id="IPR004090">
    <property type="entry name" value="Chemotax_Me-accpt_rcpt"/>
</dbReference>
<keyword evidence="11" id="KW-1185">Reference proteome</keyword>
<evidence type="ECO:0000256" key="4">
    <source>
        <dbReference type="ARBA" id="ARBA00029447"/>
    </source>
</evidence>
<accession>A0ABY8BNT5</accession>
<evidence type="ECO:0000259" key="9">
    <source>
        <dbReference type="PROSITE" id="PS50885"/>
    </source>
</evidence>
<feature type="domain" description="HAMP" evidence="9">
    <location>
        <begin position="213"/>
        <end position="266"/>
    </location>
</feature>
<dbReference type="PROSITE" id="PS50885">
    <property type="entry name" value="HAMP"/>
    <property type="match status" value="1"/>
</dbReference>
<evidence type="ECO:0000256" key="6">
    <source>
        <dbReference type="SAM" id="Phobius"/>
    </source>
</evidence>
<dbReference type="SUPFAM" id="SSF158472">
    <property type="entry name" value="HAMP domain-like"/>
    <property type="match status" value="1"/>
</dbReference>
<keyword evidence="2" id="KW-1003">Cell membrane</keyword>
<dbReference type="SUPFAM" id="SSF58104">
    <property type="entry name" value="Methyl-accepting chemotaxis protein (MCP) signaling domain"/>
    <property type="match status" value="1"/>
</dbReference>
<evidence type="ECO:0000256" key="5">
    <source>
        <dbReference type="PROSITE-ProRule" id="PRU00284"/>
    </source>
</evidence>
<dbReference type="CDD" id="cd19411">
    <property type="entry name" value="MCP2201-like_sensor"/>
    <property type="match status" value="1"/>
</dbReference>
<evidence type="ECO:0000256" key="3">
    <source>
        <dbReference type="ARBA" id="ARBA00023224"/>
    </source>
</evidence>
<evidence type="ECO:0000256" key="2">
    <source>
        <dbReference type="ARBA" id="ARBA00022519"/>
    </source>
</evidence>
<dbReference type="Gene3D" id="1.10.287.950">
    <property type="entry name" value="Methyl-accepting chemotaxis protein"/>
    <property type="match status" value="1"/>
</dbReference>
<dbReference type="Pfam" id="PF12729">
    <property type="entry name" value="4HB_MCP_1"/>
    <property type="match status" value="1"/>
</dbReference>
<dbReference type="Gene3D" id="6.10.340.10">
    <property type="match status" value="1"/>
</dbReference>
<comment type="similarity">
    <text evidence="4">Belongs to the methyl-accepting chemotaxis (MCP) protein family.</text>
</comment>
<dbReference type="InterPro" id="IPR000727">
    <property type="entry name" value="T_SNARE_dom"/>
</dbReference>
<dbReference type="InterPro" id="IPR047347">
    <property type="entry name" value="YvaQ-like_sensor"/>
</dbReference>
<evidence type="ECO:0000259" key="7">
    <source>
        <dbReference type="PROSITE" id="PS50111"/>
    </source>
</evidence>
<dbReference type="PRINTS" id="PR00260">
    <property type="entry name" value="CHEMTRNSDUCR"/>
</dbReference>
<dbReference type="Proteomes" id="UP001213907">
    <property type="component" value="Chromosome"/>
</dbReference>
<dbReference type="PANTHER" id="PTHR32089:SF112">
    <property type="entry name" value="LYSOZYME-LIKE PROTEIN-RELATED"/>
    <property type="match status" value="1"/>
</dbReference>
<protein>
    <submittedName>
        <fullName evidence="10">Methyl-accepting chemotaxis protein</fullName>
    </submittedName>
</protein>
<keyword evidence="6" id="KW-1133">Transmembrane helix</keyword>
<keyword evidence="6" id="KW-0812">Transmembrane</keyword>
<feature type="domain" description="Methyl-accepting transducer" evidence="7">
    <location>
        <begin position="299"/>
        <end position="542"/>
    </location>
</feature>
<dbReference type="InterPro" id="IPR024478">
    <property type="entry name" value="HlyB_4HB_MCP"/>
</dbReference>
<name>A0ABY8BNT5_AFICR</name>
<evidence type="ECO:0000256" key="1">
    <source>
        <dbReference type="ARBA" id="ARBA00004429"/>
    </source>
</evidence>
<dbReference type="Pfam" id="PF00672">
    <property type="entry name" value="HAMP"/>
    <property type="match status" value="1"/>
</dbReference>
<feature type="domain" description="T-SNARE coiled-coil homology" evidence="8">
    <location>
        <begin position="458"/>
        <end position="520"/>
    </location>
</feature>
<gene>
    <name evidence="10" type="ORF">AFIC_000081</name>
</gene>
<dbReference type="SMART" id="SM00304">
    <property type="entry name" value="HAMP"/>
    <property type="match status" value="1"/>
</dbReference>
<reference evidence="10 11" key="1">
    <citation type="submission" date="2022-11" db="EMBL/GenBank/DDBJ databases">
        <authorList>
            <person name="Siebert D."/>
            <person name="Busche T."/>
            <person name="Saydam E."/>
            <person name="Kalinowski J."/>
            <person name="Ruckert C."/>
            <person name="Blombach B."/>
        </authorList>
    </citation>
    <scope>NUCLEOTIDE SEQUENCE [LARGE SCALE GENOMIC DNA]</scope>
    <source>
        <strain evidence="10 11">DSM 1083</strain>
    </source>
</reference>
<sequence length="562" mass="59427">MPNISIRSKLIAVIALLLLSMAGLGAIALHSVQVLSGHTANITRVWLPSVRHLGELRSAINLNRAQLRAYMMADNDKERATLDKVMKKTLALIAQTRDSYVALVSSPQERELFNDWSRAWTKYVEETDAVLALSRKGDAASAQQARDLFIKTVRPVANESDGYLTKAIEINDNGAKAETRNAEEGHLWAFRIVCSVLVMAILLAAIAGFLFIRDISSSIGSIVRPMRALGRGDLTAEIPQGGEKTEIGSMAVALQIFKDALIAKKAADEAAARDAQGKIERAKRLEALTTQFEAAIGEIVETVSEASCGLEASADSLTRTADRSRELATFVTSASEEASANVQSVASATEELSSSVSEISRQVQESAEIAKEAVAQAHLTDEHVGELSKAATRIGDVIELINTIAGQTNLLALNATIEAARAGEAGRGFAVVAAEVKALAEQTAKATGEIDQQISGIQAATQQSVGAIRVIGRTIERLSEISSAIAAAVEEQGAATQEIARNVQHAAEGTQQVSSNVTEVQRGAIATGSASSQVLAAAQSLAQDSGRLKSEVVNFISAVRVA</sequence>
<feature type="transmembrane region" description="Helical" evidence="6">
    <location>
        <begin position="188"/>
        <end position="212"/>
    </location>
</feature>
<dbReference type="PROSITE" id="PS50192">
    <property type="entry name" value="T_SNARE"/>
    <property type="match status" value="1"/>
</dbReference>
<dbReference type="SMART" id="SM00283">
    <property type="entry name" value="MA"/>
    <property type="match status" value="1"/>
</dbReference>
<organism evidence="10 11">
    <name type="scientific">Afipia carboxydohydrogena</name>
    <name type="common">Pseudomonas carboxydohydrogena</name>
    <dbReference type="NCBI Taxonomy" id="290"/>
    <lineage>
        <taxon>Bacteria</taxon>
        <taxon>Pseudomonadati</taxon>
        <taxon>Pseudomonadota</taxon>
        <taxon>Alphaproteobacteria</taxon>
        <taxon>Hyphomicrobiales</taxon>
        <taxon>Nitrobacteraceae</taxon>
        <taxon>Afipia</taxon>
    </lineage>
</organism>
<keyword evidence="2" id="KW-0997">Cell inner membrane</keyword>
<evidence type="ECO:0000313" key="10">
    <source>
        <dbReference type="EMBL" id="WEF51639.1"/>
    </source>
</evidence>
<dbReference type="InterPro" id="IPR004089">
    <property type="entry name" value="MCPsignal_dom"/>
</dbReference>
<comment type="subcellular location">
    <subcellularLocation>
        <location evidence="1">Cell inner membrane</location>
        <topology evidence="1">Multi-pass membrane protein</topology>
    </subcellularLocation>
</comment>
<keyword evidence="3 5" id="KW-0807">Transducer</keyword>
<evidence type="ECO:0000259" key="8">
    <source>
        <dbReference type="PROSITE" id="PS50192"/>
    </source>
</evidence>